<dbReference type="GO" id="GO:0044780">
    <property type="term" value="P:bacterial-type flagellum assembly"/>
    <property type="evidence" value="ECO:0007669"/>
    <property type="project" value="InterPro"/>
</dbReference>
<evidence type="ECO:0000256" key="4">
    <source>
        <dbReference type="SAM" id="Coils"/>
    </source>
</evidence>
<sequence>MQEQLECIFQNIIAFYNELIEITKKETNCLTYIAVDDLETTIKHKKVVLQKLTANIRHLGELLKQEDKEKFSNYINTIKELSKKLEIQNQINAQIAQQHIAFSQSLIDLYSSFKKISQTYDKRSLIRYKSENNIRG</sequence>
<dbReference type="Proteomes" id="UP000886400">
    <property type="component" value="Unassembled WGS sequence"/>
</dbReference>
<comment type="caution">
    <text evidence="5">The sequence shown here is derived from an EMBL/GenBank/DDBJ whole genome shotgun (WGS) entry which is preliminary data.</text>
</comment>
<reference evidence="5" key="1">
    <citation type="journal article" date="2020" name="mSystems">
        <title>Genome- and Community-Level Interaction Insights into Carbon Utilization and Element Cycling Functions of Hydrothermarchaeota in Hydrothermal Sediment.</title>
        <authorList>
            <person name="Zhou Z."/>
            <person name="Liu Y."/>
            <person name="Xu W."/>
            <person name="Pan J."/>
            <person name="Luo Z.H."/>
            <person name="Li M."/>
        </authorList>
    </citation>
    <scope>NUCLEOTIDE SEQUENCE [LARGE SCALE GENOMIC DNA]</scope>
    <source>
        <strain evidence="5">SpSt-1135</strain>
    </source>
</reference>
<dbReference type="AlphaFoldDB" id="A0A7C6A7I9"/>
<accession>A0A7C6A7I9</accession>
<dbReference type="Gene3D" id="1.20.58.300">
    <property type="entry name" value="FlgN-like"/>
    <property type="match status" value="1"/>
</dbReference>
<evidence type="ECO:0000256" key="1">
    <source>
        <dbReference type="ARBA" id="ARBA00002397"/>
    </source>
</evidence>
<comment type="function">
    <text evidence="1">Required for the efficient initiation of filament assembly.</text>
</comment>
<evidence type="ECO:0008006" key="6">
    <source>
        <dbReference type="Google" id="ProtNLM"/>
    </source>
</evidence>
<name>A0A7C6A7I9_DESAE</name>
<comment type="similarity">
    <text evidence="2">Belongs to the FlgN family.</text>
</comment>
<proteinExistence type="inferred from homology"/>
<organism evidence="5">
    <name type="scientific">Desulfurella acetivorans</name>
    <dbReference type="NCBI Taxonomy" id="33002"/>
    <lineage>
        <taxon>Bacteria</taxon>
        <taxon>Pseudomonadati</taxon>
        <taxon>Campylobacterota</taxon>
        <taxon>Desulfurellia</taxon>
        <taxon>Desulfurellales</taxon>
        <taxon>Desulfurellaceae</taxon>
        <taxon>Desulfurella</taxon>
    </lineage>
</organism>
<protein>
    <recommendedName>
        <fullName evidence="6">Flagellar protein FlgN</fullName>
    </recommendedName>
</protein>
<dbReference type="Pfam" id="PF05130">
    <property type="entry name" value="FlgN"/>
    <property type="match status" value="1"/>
</dbReference>
<keyword evidence="3" id="KW-1005">Bacterial flagellum biogenesis</keyword>
<dbReference type="SUPFAM" id="SSF140566">
    <property type="entry name" value="FlgN-like"/>
    <property type="match status" value="1"/>
</dbReference>
<dbReference type="InterPro" id="IPR036679">
    <property type="entry name" value="FlgN-like_sf"/>
</dbReference>
<gene>
    <name evidence="5" type="ORF">ENM99_05950</name>
</gene>
<evidence type="ECO:0000313" key="5">
    <source>
        <dbReference type="EMBL" id="HHS49361.1"/>
    </source>
</evidence>
<evidence type="ECO:0000256" key="3">
    <source>
        <dbReference type="ARBA" id="ARBA00022795"/>
    </source>
</evidence>
<keyword evidence="4" id="KW-0175">Coiled coil</keyword>
<dbReference type="EMBL" id="DRZX01000279">
    <property type="protein sequence ID" value="HHS49361.1"/>
    <property type="molecule type" value="Genomic_DNA"/>
</dbReference>
<dbReference type="InterPro" id="IPR007809">
    <property type="entry name" value="FlgN-like"/>
</dbReference>
<feature type="coiled-coil region" evidence="4">
    <location>
        <begin position="35"/>
        <end position="98"/>
    </location>
</feature>
<evidence type="ECO:0000256" key="2">
    <source>
        <dbReference type="ARBA" id="ARBA00007703"/>
    </source>
</evidence>